<accession>A0A5E4CY25</accession>
<reference evidence="2" key="1">
    <citation type="submission" date="2019-04" db="EMBL/GenBank/DDBJ databases">
        <authorList>
            <person name="Alioto T."/>
            <person name="Alioto T."/>
        </authorList>
    </citation>
    <scope>NUCLEOTIDE SEQUENCE [LARGE SCALE GENOMIC DNA]</scope>
</reference>
<evidence type="ECO:0000313" key="3">
    <source>
        <dbReference type="Proteomes" id="UP000335636"/>
    </source>
</evidence>
<protein>
    <submittedName>
        <fullName evidence="2">Uncharacterized protein</fullName>
    </submittedName>
</protein>
<evidence type="ECO:0000313" key="2">
    <source>
        <dbReference type="EMBL" id="VTJ86685.1"/>
    </source>
</evidence>
<keyword evidence="1" id="KW-1133">Transmembrane helix</keyword>
<keyword evidence="1" id="KW-0812">Transmembrane</keyword>
<dbReference type="AlphaFoldDB" id="A0A5E4CY25"/>
<keyword evidence="1" id="KW-0472">Membrane</keyword>
<organism evidence="2 3">
    <name type="scientific">Marmota monax</name>
    <name type="common">Woodchuck</name>
    <dbReference type="NCBI Taxonomy" id="9995"/>
    <lineage>
        <taxon>Eukaryota</taxon>
        <taxon>Metazoa</taxon>
        <taxon>Chordata</taxon>
        <taxon>Craniata</taxon>
        <taxon>Vertebrata</taxon>
        <taxon>Euteleostomi</taxon>
        <taxon>Mammalia</taxon>
        <taxon>Eutheria</taxon>
        <taxon>Euarchontoglires</taxon>
        <taxon>Glires</taxon>
        <taxon>Rodentia</taxon>
        <taxon>Sciuromorpha</taxon>
        <taxon>Sciuridae</taxon>
        <taxon>Xerinae</taxon>
        <taxon>Marmotini</taxon>
        <taxon>Marmota</taxon>
    </lineage>
</organism>
<feature type="transmembrane region" description="Helical" evidence="1">
    <location>
        <begin position="15"/>
        <end position="35"/>
    </location>
</feature>
<evidence type="ECO:0000256" key="1">
    <source>
        <dbReference type="SAM" id="Phobius"/>
    </source>
</evidence>
<feature type="non-terminal residue" evidence="2">
    <location>
        <position position="1"/>
    </location>
</feature>
<dbReference type="Proteomes" id="UP000335636">
    <property type="component" value="Unassembled WGS sequence"/>
</dbReference>
<proteinExistence type="predicted"/>
<feature type="non-terminal residue" evidence="2">
    <location>
        <position position="53"/>
    </location>
</feature>
<comment type="caution">
    <text evidence="2">The sequence shown here is derived from an EMBL/GenBank/DDBJ whole genome shotgun (WGS) entry which is preliminary data.</text>
</comment>
<sequence>LFFLKKGYNAHRYNWLILSFYIFLPFFIAFILVIIKRNERRKSDNREKTECEG</sequence>
<keyword evidence="3" id="KW-1185">Reference proteome</keyword>
<gene>
    <name evidence="2" type="ORF">MONAX_5E009676</name>
</gene>
<name>A0A5E4CY25_MARMO</name>
<dbReference type="EMBL" id="CABDUW010002406">
    <property type="protein sequence ID" value="VTJ86685.1"/>
    <property type="molecule type" value="Genomic_DNA"/>
</dbReference>